<keyword evidence="1" id="KW-0175">Coiled coil</keyword>
<sequence length="151" mass="17253">MLSSFYPTMIQLIYNMSELEVEYRRFGDVWAAWKNRAETVEAEKATLVDQLKLSVDCEARLEEEISQLTNGLAASEAELQSAREQVQRKTRSVHRLRCEWDDCVRELEAEREQLRVSMENLAKAKENLSSAQADADIAKAESAKEVLSRAV</sequence>
<keyword evidence="2" id="KW-1185">Reference proteome</keyword>
<evidence type="ECO:0000313" key="2">
    <source>
        <dbReference type="Proteomes" id="UP000504607"/>
    </source>
</evidence>
<dbReference type="RefSeq" id="XP_010904688.1">
    <property type="nucleotide sequence ID" value="XM_010906386.2"/>
</dbReference>
<reference evidence="3" key="1">
    <citation type="submission" date="2025-08" db="UniProtKB">
        <authorList>
            <consortium name="RefSeq"/>
        </authorList>
    </citation>
    <scope>IDENTIFICATION</scope>
</reference>
<protein>
    <submittedName>
        <fullName evidence="3">Uncharacterized protein LOC105032047</fullName>
    </submittedName>
</protein>
<gene>
    <name evidence="3" type="primary">LOC105032047</name>
</gene>
<feature type="coiled-coil region" evidence="1">
    <location>
        <begin position="58"/>
        <end position="141"/>
    </location>
</feature>
<evidence type="ECO:0000313" key="3">
    <source>
        <dbReference type="RefSeq" id="XP_010904688.1"/>
    </source>
</evidence>
<dbReference type="AlphaFoldDB" id="A0A6I9Q8I7"/>
<dbReference type="InParanoid" id="A0A6I9Q8I7"/>
<name>A0A6I9Q8I7_ELAGV</name>
<organism evidence="2 3">
    <name type="scientific">Elaeis guineensis var. tenera</name>
    <name type="common">Oil palm</name>
    <dbReference type="NCBI Taxonomy" id="51953"/>
    <lineage>
        <taxon>Eukaryota</taxon>
        <taxon>Viridiplantae</taxon>
        <taxon>Streptophyta</taxon>
        <taxon>Embryophyta</taxon>
        <taxon>Tracheophyta</taxon>
        <taxon>Spermatophyta</taxon>
        <taxon>Magnoliopsida</taxon>
        <taxon>Liliopsida</taxon>
        <taxon>Arecaceae</taxon>
        <taxon>Arecoideae</taxon>
        <taxon>Cocoseae</taxon>
        <taxon>Elaeidinae</taxon>
        <taxon>Elaeis</taxon>
    </lineage>
</organism>
<evidence type="ECO:0000256" key="1">
    <source>
        <dbReference type="SAM" id="Coils"/>
    </source>
</evidence>
<dbReference type="Proteomes" id="UP000504607">
    <property type="component" value="Unplaced"/>
</dbReference>
<accession>A0A6I9Q8I7</accession>
<proteinExistence type="predicted"/>